<evidence type="ECO:0000313" key="2">
    <source>
        <dbReference type="Proteomes" id="UP001143856"/>
    </source>
</evidence>
<proteinExistence type="predicted"/>
<sequence length="368" mass="40022">MGDKGPLIDLKLKNPDLFRNNAYVDGQWIEAKSGKRFDIIDPGTNQPFATCPDMSADDVDGAVQAAAAAFATYRTSTAARPLHAPGEVGRADPRAQGGHRAGARARDGEAAGRGARRDRLRGGLHAVATRRHEPGARSRIDTIRYLRGRHGNDGNEAVQVASLWKSKDGLPGFLQQSTEPLCHSRTTVQSDAQNVAERGGLTRCPPVPDSCTPAVTQEQARLAAVSDGVGLEQGESSLLLHNGFSQIDTYLWAVPFSRLVEIRAAQRTFEGAYMRTALSQFSFALIILKIFTSEFYAIGALFAVYGVTVMFCAVYRRYEGNRQFFSTIDSHGKVLSKFRTCNNSVLLLTVLSLGAYIGLLVLTWNLTS</sequence>
<accession>A0ACC1PPG7</accession>
<reference evidence="1" key="1">
    <citation type="submission" date="2022-10" db="EMBL/GenBank/DDBJ databases">
        <title>Genome Sequence of Xylaria curta.</title>
        <authorList>
            <person name="Buettner E."/>
        </authorList>
    </citation>
    <scope>NUCLEOTIDE SEQUENCE</scope>
    <source>
        <strain evidence="1">Babe10</strain>
    </source>
</reference>
<protein>
    <submittedName>
        <fullName evidence="1">Uncharacterized protein</fullName>
    </submittedName>
</protein>
<comment type="caution">
    <text evidence="1">The sequence shown here is derived from an EMBL/GenBank/DDBJ whole genome shotgun (WGS) entry which is preliminary data.</text>
</comment>
<organism evidence="1 2">
    <name type="scientific">Xylaria curta</name>
    <dbReference type="NCBI Taxonomy" id="42375"/>
    <lineage>
        <taxon>Eukaryota</taxon>
        <taxon>Fungi</taxon>
        <taxon>Dikarya</taxon>
        <taxon>Ascomycota</taxon>
        <taxon>Pezizomycotina</taxon>
        <taxon>Sordariomycetes</taxon>
        <taxon>Xylariomycetidae</taxon>
        <taxon>Xylariales</taxon>
        <taxon>Xylariaceae</taxon>
        <taxon>Xylaria</taxon>
    </lineage>
</organism>
<dbReference type="Proteomes" id="UP001143856">
    <property type="component" value="Unassembled WGS sequence"/>
</dbReference>
<keyword evidence="2" id="KW-1185">Reference proteome</keyword>
<evidence type="ECO:0000313" key="1">
    <source>
        <dbReference type="EMBL" id="KAJ2997488.1"/>
    </source>
</evidence>
<gene>
    <name evidence="1" type="ORF">NUW58_g642</name>
</gene>
<dbReference type="EMBL" id="JAPDGR010000056">
    <property type="protein sequence ID" value="KAJ2997488.1"/>
    <property type="molecule type" value="Genomic_DNA"/>
</dbReference>
<name>A0ACC1PPG7_9PEZI</name>